<reference evidence="2" key="1">
    <citation type="submission" date="2020-10" db="EMBL/GenBank/DDBJ databases">
        <authorList>
            <person name="Gilroy R."/>
        </authorList>
    </citation>
    <scope>NUCLEOTIDE SEQUENCE</scope>
    <source>
        <strain evidence="2">D5-748</strain>
    </source>
</reference>
<name>A0A9D9EBG0_9BACT</name>
<feature type="transmembrane region" description="Helical" evidence="1">
    <location>
        <begin position="50"/>
        <end position="70"/>
    </location>
</feature>
<dbReference type="Proteomes" id="UP000823619">
    <property type="component" value="Unassembled WGS sequence"/>
</dbReference>
<evidence type="ECO:0000313" key="2">
    <source>
        <dbReference type="EMBL" id="MBO8444831.1"/>
    </source>
</evidence>
<protein>
    <submittedName>
        <fullName evidence="2">Uncharacterized protein</fullName>
    </submittedName>
</protein>
<organism evidence="2 3">
    <name type="scientific">Candidatus Cryptobacteroides merdavium</name>
    <dbReference type="NCBI Taxonomy" id="2840769"/>
    <lineage>
        <taxon>Bacteria</taxon>
        <taxon>Pseudomonadati</taxon>
        <taxon>Bacteroidota</taxon>
        <taxon>Bacteroidia</taxon>
        <taxon>Bacteroidales</taxon>
        <taxon>Candidatus Cryptobacteroides</taxon>
    </lineage>
</organism>
<proteinExistence type="predicted"/>
<keyword evidence="1" id="KW-1133">Transmembrane helix</keyword>
<reference evidence="2" key="2">
    <citation type="journal article" date="2021" name="PeerJ">
        <title>Extensive microbial diversity within the chicken gut microbiome revealed by metagenomics and culture.</title>
        <authorList>
            <person name="Gilroy R."/>
            <person name="Ravi A."/>
            <person name="Getino M."/>
            <person name="Pursley I."/>
            <person name="Horton D.L."/>
            <person name="Alikhan N.F."/>
            <person name="Baker D."/>
            <person name="Gharbi K."/>
            <person name="Hall N."/>
            <person name="Watson M."/>
            <person name="Adriaenssens E.M."/>
            <person name="Foster-Nyarko E."/>
            <person name="Jarju S."/>
            <person name="Secka A."/>
            <person name="Antonio M."/>
            <person name="Oren A."/>
            <person name="Chaudhuri R.R."/>
            <person name="La Ragione R."/>
            <person name="Hildebrand F."/>
            <person name="Pallen M.J."/>
        </authorList>
    </citation>
    <scope>NUCLEOTIDE SEQUENCE</scope>
    <source>
        <strain evidence="2">D5-748</strain>
    </source>
</reference>
<accession>A0A9D9EBG0</accession>
<evidence type="ECO:0000313" key="3">
    <source>
        <dbReference type="Proteomes" id="UP000823619"/>
    </source>
</evidence>
<dbReference type="EMBL" id="JADIMO010000044">
    <property type="protein sequence ID" value="MBO8444831.1"/>
    <property type="molecule type" value="Genomic_DNA"/>
</dbReference>
<comment type="caution">
    <text evidence="2">The sequence shown here is derived from an EMBL/GenBank/DDBJ whole genome shotgun (WGS) entry which is preliminary data.</text>
</comment>
<evidence type="ECO:0000256" key="1">
    <source>
        <dbReference type="SAM" id="Phobius"/>
    </source>
</evidence>
<keyword evidence="1" id="KW-0812">Transmembrane</keyword>
<gene>
    <name evidence="2" type="ORF">IAC23_03930</name>
</gene>
<sequence length="151" mass="16356">MMNGEYEKFAGNLNRIGRELPSKERIEASVLSRISVCGHEKDVQGNGRCAVISMIAAAVLTFVLMLPVAFSGDGIQKKQSECDAAPMTADFSDMAARADLSDRDLAAQKVTDGPSISHRRLPRQYEGYLASLQRKAAAEKLLPGNSCISHD</sequence>
<dbReference type="AlphaFoldDB" id="A0A9D9EBG0"/>
<keyword evidence="1" id="KW-0472">Membrane</keyword>